<name>A0A2J0PX78_9ENTR</name>
<organism evidence="1 2">
    <name type="scientific">Enterobacter hormaechei</name>
    <dbReference type="NCBI Taxonomy" id="158836"/>
    <lineage>
        <taxon>Bacteria</taxon>
        <taxon>Pseudomonadati</taxon>
        <taxon>Pseudomonadota</taxon>
        <taxon>Gammaproteobacteria</taxon>
        <taxon>Enterobacterales</taxon>
        <taxon>Enterobacteriaceae</taxon>
        <taxon>Enterobacter</taxon>
        <taxon>Enterobacter cloacae complex</taxon>
    </lineage>
</organism>
<comment type="caution">
    <text evidence="1">The sequence shown here is derived from an EMBL/GenBank/DDBJ whole genome shotgun (WGS) entry which is preliminary data.</text>
</comment>
<evidence type="ECO:0000313" key="2">
    <source>
        <dbReference type="Proteomes" id="UP000229974"/>
    </source>
</evidence>
<dbReference type="RefSeq" id="WP_015571609.1">
    <property type="nucleotide sequence ID" value="NZ_AP022510.1"/>
</dbReference>
<accession>A0A2J0PX78</accession>
<evidence type="ECO:0000313" key="1">
    <source>
        <dbReference type="EMBL" id="PJD84082.1"/>
    </source>
</evidence>
<proteinExistence type="predicted"/>
<protein>
    <submittedName>
        <fullName evidence="1">Uncharacterized protein</fullName>
    </submittedName>
</protein>
<reference evidence="1 2" key="1">
    <citation type="journal article" date="2017" name="J. Antimicrob. Chemother.">
        <title>Characterization of the population structure, drug resistance mechanisms and plasmids of the community-associated Enterobacter cloacae complex in China.</title>
        <authorList>
            <person name="Zhou K."/>
            <person name="Yu W."/>
            <person name="Cao X."/>
            <person name="Shen P."/>
            <person name="Lu H."/>
            <person name="Luo Q."/>
            <person name="Rossen J.W.A."/>
            <person name="Xiao Y."/>
        </authorList>
    </citation>
    <scope>NUCLEOTIDE SEQUENCE [LARGE SCALE GENOMIC DNA]</scope>
    <source>
        <strain evidence="1 2">ECC904</strain>
    </source>
</reference>
<dbReference type="OrthoDB" id="6548693at2"/>
<sequence length="173" mass="19232">MTVNRSIFIFIKRPQILFAGGLMTGLALTIGYTIATSPLRQTCFAPASFYTIKDENNVTLARGIYRSYRDGLHEGHTTYIGNIRHFQDGKRVGQASPVQRSVNYTMSFSGNLLHLTMLSHARRLGDQSNEKEVTDYIFPQLKSGETSTSSLYLLENSILASGTETVVRIACTN</sequence>
<dbReference type="AlphaFoldDB" id="A0A2J0PX78"/>
<gene>
    <name evidence="1" type="ORF">B9Q30_13025</name>
</gene>
<dbReference type="EMBL" id="NEEW01000006">
    <property type="protein sequence ID" value="PJD84082.1"/>
    <property type="molecule type" value="Genomic_DNA"/>
</dbReference>
<dbReference type="Proteomes" id="UP000229974">
    <property type="component" value="Unassembled WGS sequence"/>
</dbReference>